<keyword evidence="3" id="KW-1185">Reference proteome</keyword>
<dbReference type="InterPro" id="IPR011032">
    <property type="entry name" value="GroES-like_sf"/>
</dbReference>
<dbReference type="Pfam" id="PF08240">
    <property type="entry name" value="ADH_N"/>
    <property type="match status" value="1"/>
</dbReference>
<dbReference type="InterPro" id="IPR014188">
    <property type="entry name" value="Acrylyl-CoA_reductase_AcuI"/>
</dbReference>
<feature type="domain" description="Enoyl reductase (ER)" evidence="1">
    <location>
        <begin position="13"/>
        <end position="323"/>
    </location>
</feature>
<dbReference type="GO" id="GO:0043957">
    <property type="term" value="F:acryloyl-CoA reductase (NADPH) activity"/>
    <property type="evidence" value="ECO:0007669"/>
    <property type="project" value="TreeGrafter"/>
</dbReference>
<evidence type="ECO:0000313" key="2">
    <source>
        <dbReference type="EMBL" id="MBE3637753.1"/>
    </source>
</evidence>
<proteinExistence type="predicted"/>
<dbReference type="SUPFAM" id="SSF51735">
    <property type="entry name" value="NAD(P)-binding Rossmann-fold domains"/>
    <property type="match status" value="1"/>
</dbReference>
<dbReference type="CDD" id="cd08288">
    <property type="entry name" value="MDR_yhdh"/>
    <property type="match status" value="1"/>
</dbReference>
<dbReference type="InterPro" id="IPR013149">
    <property type="entry name" value="ADH-like_C"/>
</dbReference>
<name>A0A8J7CZE2_9RHOB</name>
<organism evidence="2 3">
    <name type="scientific">Mangrovicoccus algicola</name>
    <dbReference type="NCBI Taxonomy" id="2771008"/>
    <lineage>
        <taxon>Bacteria</taxon>
        <taxon>Pseudomonadati</taxon>
        <taxon>Pseudomonadota</taxon>
        <taxon>Alphaproteobacteria</taxon>
        <taxon>Rhodobacterales</taxon>
        <taxon>Paracoccaceae</taxon>
        <taxon>Mangrovicoccus</taxon>
    </lineage>
</organism>
<comment type="caution">
    <text evidence="2">The sequence shown here is derived from an EMBL/GenBank/DDBJ whole genome shotgun (WGS) entry which is preliminary data.</text>
</comment>
<dbReference type="Gene3D" id="3.40.50.720">
    <property type="entry name" value="NAD(P)-binding Rossmann-like Domain"/>
    <property type="match status" value="1"/>
</dbReference>
<dbReference type="EMBL" id="JACVXA010000012">
    <property type="protein sequence ID" value="MBE3637753.1"/>
    <property type="molecule type" value="Genomic_DNA"/>
</dbReference>
<dbReference type="InterPro" id="IPR020843">
    <property type="entry name" value="ER"/>
</dbReference>
<evidence type="ECO:0000313" key="3">
    <source>
        <dbReference type="Proteomes" id="UP000609121"/>
    </source>
</evidence>
<protein>
    <submittedName>
        <fullName evidence="2">Oxidoreductase</fullName>
    </submittedName>
</protein>
<sequence length="330" mass="33803">MTRAVLIEKTETGQSSGLRDIDLPPLGPGEVAVDVAFSTLNYKDALALTGASPVVRRFPMVPGIDFAGVVADSNHDGWSPGDRVILTGWGVGESHWGGLAERAHVSGDWLVPLPDGMSARQAMALGTAGFTAMLCVEALARQGVTPASGGIVVTGATGGVGSVAVSLLAGRGYEVTAVTGRAAEAEYLTSLGATEIIDRVELEGAPRPLNRERWAGGVDAAGGAILANMLSMIRADGAVAACGLAASMDLPASVAPFILRGITLCGINSVTVASAPRRAAWEKLAAEMDMALLERMSSELPLEEVPDAGERFLAGQVRGRIVVPVAPGLA</sequence>
<dbReference type="Proteomes" id="UP000609121">
    <property type="component" value="Unassembled WGS sequence"/>
</dbReference>
<dbReference type="AlphaFoldDB" id="A0A8J7CZE2"/>
<dbReference type="NCBIfam" id="TIGR02823">
    <property type="entry name" value="oxido_YhdH"/>
    <property type="match status" value="1"/>
</dbReference>
<gene>
    <name evidence="2" type="ORF">ICN82_05985</name>
</gene>
<dbReference type="SMART" id="SM00829">
    <property type="entry name" value="PKS_ER"/>
    <property type="match status" value="1"/>
</dbReference>
<dbReference type="InterPro" id="IPR036291">
    <property type="entry name" value="NAD(P)-bd_dom_sf"/>
</dbReference>
<dbReference type="InterPro" id="IPR013154">
    <property type="entry name" value="ADH-like_N"/>
</dbReference>
<dbReference type="Gene3D" id="3.90.180.10">
    <property type="entry name" value="Medium-chain alcohol dehydrogenases, catalytic domain"/>
    <property type="match status" value="1"/>
</dbReference>
<dbReference type="SUPFAM" id="SSF50129">
    <property type="entry name" value="GroES-like"/>
    <property type="match status" value="1"/>
</dbReference>
<dbReference type="PANTHER" id="PTHR43677">
    <property type="entry name" value="SHORT-CHAIN DEHYDROGENASE/REDUCTASE"/>
    <property type="match status" value="1"/>
</dbReference>
<reference evidence="2" key="1">
    <citation type="submission" date="2020-09" db="EMBL/GenBank/DDBJ databases">
        <title>A novel bacterium of genus Mangrovicoccus, isolated from South China Sea.</title>
        <authorList>
            <person name="Huang H."/>
            <person name="Mo K."/>
            <person name="Hu Y."/>
        </authorList>
    </citation>
    <scope>NUCLEOTIDE SEQUENCE</scope>
    <source>
        <strain evidence="2">HB182678</strain>
    </source>
</reference>
<dbReference type="PANTHER" id="PTHR43677:SF1">
    <property type="entry name" value="ACRYLYL-COA REDUCTASE ACUI-RELATED"/>
    <property type="match status" value="1"/>
</dbReference>
<dbReference type="InterPro" id="IPR051397">
    <property type="entry name" value="Zn-ADH-like_protein"/>
</dbReference>
<evidence type="ECO:0000259" key="1">
    <source>
        <dbReference type="SMART" id="SM00829"/>
    </source>
</evidence>
<accession>A0A8J7CZE2</accession>
<dbReference type="Pfam" id="PF00107">
    <property type="entry name" value="ADH_zinc_N"/>
    <property type="match status" value="1"/>
</dbReference>
<dbReference type="RefSeq" id="WP_193180728.1">
    <property type="nucleotide sequence ID" value="NZ_JACVXA010000012.1"/>
</dbReference>